<gene>
    <name evidence="16" type="ORF">EZ437_15955</name>
</gene>
<feature type="domain" description="PAC" evidence="15">
    <location>
        <begin position="440"/>
        <end position="492"/>
    </location>
</feature>
<dbReference type="EMBL" id="SJSL01000004">
    <property type="protein sequence ID" value="TCD00205.1"/>
    <property type="molecule type" value="Genomic_DNA"/>
</dbReference>
<evidence type="ECO:0000259" key="15">
    <source>
        <dbReference type="PROSITE" id="PS50113"/>
    </source>
</evidence>
<dbReference type="RefSeq" id="WP_131597060.1">
    <property type="nucleotide sequence ID" value="NZ_SJSL01000004.1"/>
</dbReference>
<dbReference type="Pfam" id="PF02518">
    <property type="entry name" value="HATPase_c"/>
    <property type="match status" value="1"/>
</dbReference>
<feature type="domain" description="PAC" evidence="15">
    <location>
        <begin position="315"/>
        <end position="368"/>
    </location>
</feature>
<keyword evidence="7" id="KW-0547">Nucleotide-binding</keyword>
<evidence type="ECO:0000256" key="7">
    <source>
        <dbReference type="ARBA" id="ARBA00022741"/>
    </source>
</evidence>
<dbReference type="InterPro" id="IPR000014">
    <property type="entry name" value="PAS"/>
</dbReference>
<keyword evidence="10" id="KW-1133">Transmembrane helix</keyword>
<reference evidence="16 17" key="1">
    <citation type="submission" date="2019-02" db="EMBL/GenBank/DDBJ databases">
        <title>Pedobacter sp. RP-1-14 sp. nov., isolated from Arctic soil.</title>
        <authorList>
            <person name="Dahal R.H."/>
        </authorList>
    </citation>
    <scope>NUCLEOTIDE SEQUENCE [LARGE SCALE GENOMIC DNA]</scope>
    <source>
        <strain evidence="16 17">RP-1-14</strain>
    </source>
</reference>
<evidence type="ECO:0000256" key="11">
    <source>
        <dbReference type="ARBA" id="ARBA00023012"/>
    </source>
</evidence>
<dbReference type="Gene3D" id="1.10.287.130">
    <property type="match status" value="1"/>
</dbReference>
<dbReference type="GO" id="GO:0016020">
    <property type="term" value="C:membrane"/>
    <property type="evidence" value="ECO:0007669"/>
    <property type="project" value="UniProtKB-SubCell"/>
</dbReference>
<dbReference type="SUPFAM" id="SSF55874">
    <property type="entry name" value="ATPase domain of HSP90 chaperone/DNA topoisomerase II/histidine kinase"/>
    <property type="match status" value="1"/>
</dbReference>
<dbReference type="SUPFAM" id="SSF55785">
    <property type="entry name" value="PYP-like sensor domain (PAS domain)"/>
    <property type="match status" value="3"/>
</dbReference>
<keyword evidence="4" id="KW-0597">Phosphoprotein</keyword>
<evidence type="ECO:0000256" key="9">
    <source>
        <dbReference type="ARBA" id="ARBA00022840"/>
    </source>
</evidence>
<accession>A0A4R0NMC0</accession>
<dbReference type="SMART" id="SM00091">
    <property type="entry name" value="PAS"/>
    <property type="match status" value="2"/>
</dbReference>
<dbReference type="InterPro" id="IPR013655">
    <property type="entry name" value="PAS_fold_3"/>
</dbReference>
<evidence type="ECO:0000256" key="5">
    <source>
        <dbReference type="ARBA" id="ARBA00022679"/>
    </source>
</evidence>
<organism evidence="16 17">
    <name type="scientific">Pedobacter psychroterrae</name>
    <dbReference type="NCBI Taxonomy" id="2530453"/>
    <lineage>
        <taxon>Bacteria</taxon>
        <taxon>Pseudomonadati</taxon>
        <taxon>Bacteroidota</taxon>
        <taxon>Sphingobacteriia</taxon>
        <taxon>Sphingobacteriales</taxon>
        <taxon>Sphingobacteriaceae</taxon>
        <taxon>Pedobacter</taxon>
    </lineage>
</organism>
<dbReference type="InterPro" id="IPR003661">
    <property type="entry name" value="HisK_dim/P_dom"/>
</dbReference>
<dbReference type="Gene3D" id="3.30.565.10">
    <property type="entry name" value="Histidine kinase-like ATPase, C-terminal domain"/>
    <property type="match status" value="1"/>
</dbReference>
<evidence type="ECO:0000256" key="6">
    <source>
        <dbReference type="ARBA" id="ARBA00022692"/>
    </source>
</evidence>
<dbReference type="Proteomes" id="UP000293347">
    <property type="component" value="Unassembled WGS sequence"/>
</dbReference>
<evidence type="ECO:0000313" key="17">
    <source>
        <dbReference type="Proteomes" id="UP000293347"/>
    </source>
</evidence>
<dbReference type="PROSITE" id="PS50109">
    <property type="entry name" value="HIS_KIN"/>
    <property type="match status" value="1"/>
</dbReference>
<protein>
    <recommendedName>
        <fullName evidence="3">histidine kinase</fullName>
        <ecNumber evidence="3">2.7.13.3</ecNumber>
    </recommendedName>
</protein>
<dbReference type="InterPro" id="IPR036097">
    <property type="entry name" value="HisK_dim/P_sf"/>
</dbReference>
<dbReference type="InterPro" id="IPR050351">
    <property type="entry name" value="BphY/WalK/GraS-like"/>
</dbReference>
<evidence type="ECO:0000256" key="3">
    <source>
        <dbReference type="ARBA" id="ARBA00012438"/>
    </source>
</evidence>
<dbReference type="Pfam" id="PF08448">
    <property type="entry name" value="PAS_4"/>
    <property type="match status" value="2"/>
</dbReference>
<dbReference type="CDD" id="cd00130">
    <property type="entry name" value="PAS"/>
    <property type="match status" value="2"/>
</dbReference>
<keyword evidence="17" id="KW-1185">Reference proteome</keyword>
<dbReference type="InterPro" id="IPR004358">
    <property type="entry name" value="Sig_transdc_His_kin-like_C"/>
</dbReference>
<evidence type="ECO:0000256" key="13">
    <source>
        <dbReference type="SAM" id="Coils"/>
    </source>
</evidence>
<feature type="domain" description="Histidine kinase" evidence="14">
    <location>
        <begin position="496"/>
        <end position="708"/>
    </location>
</feature>
<dbReference type="CDD" id="cd00082">
    <property type="entry name" value="HisKA"/>
    <property type="match status" value="1"/>
</dbReference>
<dbReference type="NCBIfam" id="TIGR00229">
    <property type="entry name" value="sensory_box"/>
    <property type="match status" value="2"/>
</dbReference>
<dbReference type="GO" id="GO:0005524">
    <property type="term" value="F:ATP binding"/>
    <property type="evidence" value="ECO:0007669"/>
    <property type="project" value="UniProtKB-KW"/>
</dbReference>
<keyword evidence="5" id="KW-0808">Transferase</keyword>
<dbReference type="InterPro" id="IPR005467">
    <property type="entry name" value="His_kinase_dom"/>
</dbReference>
<dbReference type="GO" id="GO:0030295">
    <property type="term" value="F:protein kinase activator activity"/>
    <property type="evidence" value="ECO:0007669"/>
    <property type="project" value="TreeGrafter"/>
</dbReference>
<proteinExistence type="predicted"/>
<keyword evidence="6" id="KW-0812">Transmembrane</keyword>
<evidence type="ECO:0000259" key="14">
    <source>
        <dbReference type="PROSITE" id="PS50109"/>
    </source>
</evidence>
<sequence>MPTPELLSKDQLLEVYALTQTATAVHVGESAVIQTANNAMLKIWGKDKSVIGKSLEDALPELKGQPFIDMFKKVWNEGLTISGTDTAADLEVDGEIHTFYFDFEYRAIKDANEKILCILHTAIDVTDRVLREKAIALAHENEMALEKEQALNQELAAANEDLQQTKEKLAELNTELENKVNARVIALQQSNYKYQLLNEEFSALNEELATTIEELSASNEELLNSRQHLEEKIAELAASEGRFRSLISQAPMAICVIRASDLVVVEVNEGYLEIVGKSRKEIENKVIWEAVAEAAEGYAPLMQNVITTGVAFLANEHEVVLVRNGNHEIVFLDFVYEPVKSQEGIVTSIMVVVIDVTEKVTARRSIEDVEERVRLAVDAAEIGTFDYNYLTNTMVTSDRFNAIFGVQEFSSRDEYLKVFHPDDIHLSAEAHERARQTGKMLYEARLIHPDGSIHWMRVQANVYYDEKQNPVRLLGTILDITEFKRLQQQKDDFISIASHELKTPITALKASLQLLDRMKDKPASSMLPRLIEQSNRSMGKISELVEDLLNVSRMNEGQIKLTKKRFVLSHTLNECCSHVRIGGKHELVFQGDADLEVVADEHRIDQVIVNLVNNAVKYAPNSKQIYLIVENLGDMVRVSVKDTGMGISAEKLPHLFNRYYRVDDSGYQVSGLGLGLYISADIIERHGGEIGVDSEEGKGSTFWFTLPL</sequence>
<dbReference type="GO" id="GO:0000155">
    <property type="term" value="F:phosphorelay sensor kinase activity"/>
    <property type="evidence" value="ECO:0007669"/>
    <property type="project" value="InterPro"/>
</dbReference>
<dbReference type="PRINTS" id="PR00344">
    <property type="entry name" value="BCTRLSENSOR"/>
</dbReference>
<dbReference type="Pfam" id="PF00512">
    <property type="entry name" value="HisKA"/>
    <property type="match status" value="1"/>
</dbReference>
<dbReference type="GO" id="GO:0007234">
    <property type="term" value="P:osmosensory signaling via phosphorelay pathway"/>
    <property type="evidence" value="ECO:0007669"/>
    <property type="project" value="TreeGrafter"/>
</dbReference>
<dbReference type="GO" id="GO:0000156">
    <property type="term" value="F:phosphorelay response regulator activity"/>
    <property type="evidence" value="ECO:0007669"/>
    <property type="project" value="TreeGrafter"/>
</dbReference>
<keyword evidence="13" id="KW-0175">Coiled coil</keyword>
<keyword evidence="8" id="KW-0418">Kinase</keyword>
<evidence type="ECO:0000256" key="2">
    <source>
        <dbReference type="ARBA" id="ARBA00004141"/>
    </source>
</evidence>
<dbReference type="Gene3D" id="2.10.70.100">
    <property type="match status" value="1"/>
</dbReference>
<dbReference type="PROSITE" id="PS50113">
    <property type="entry name" value="PAC"/>
    <property type="match status" value="2"/>
</dbReference>
<dbReference type="InterPro" id="IPR003594">
    <property type="entry name" value="HATPase_dom"/>
</dbReference>
<evidence type="ECO:0000256" key="12">
    <source>
        <dbReference type="ARBA" id="ARBA00023136"/>
    </source>
</evidence>
<dbReference type="PANTHER" id="PTHR42878">
    <property type="entry name" value="TWO-COMPONENT HISTIDINE KINASE"/>
    <property type="match status" value="1"/>
</dbReference>
<evidence type="ECO:0000256" key="1">
    <source>
        <dbReference type="ARBA" id="ARBA00000085"/>
    </source>
</evidence>
<dbReference type="SMART" id="SM00387">
    <property type="entry name" value="HATPase_c"/>
    <property type="match status" value="1"/>
</dbReference>
<dbReference type="InterPro" id="IPR035965">
    <property type="entry name" value="PAS-like_dom_sf"/>
</dbReference>
<dbReference type="AlphaFoldDB" id="A0A4R0NMC0"/>
<evidence type="ECO:0000256" key="10">
    <source>
        <dbReference type="ARBA" id="ARBA00022989"/>
    </source>
</evidence>
<dbReference type="Gene3D" id="3.30.450.20">
    <property type="entry name" value="PAS domain"/>
    <property type="match status" value="3"/>
</dbReference>
<evidence type="ECO:0000313" key="16">
    <source>
        <dbReference type="EMBL" id="TCD00205.1"/>
    </source>
</evidence>
<comment type="catalytic activity">
    <reaction evidence="1">
        <text>ATP + protein L-histidine = ADP + protein N-phospho-L-histidine.</text>
        <dbReference type="EC" id="2.7.13.3"/>
    </reaction>
</comment>
<dbReference type="SUPFAM" id="SSF47384">
    <property type="entry name" value="Homodimeric domain of signal transducing histidine kinase"/>
    <property type="match status" value="1"/>
</dbReference>
<dbReference type="InterPro" id="IPR000700">
    <property type="entry name" value="PAS-assoc_C"/>
</dbReference>
<comment type="caution">
    <text evidence="16">The sequence shown here is derived from an EMBL/GenBank/DDBJ whole genome shotgun (WGS) entry which is preliminary data.</text>
</comment>
<dbReference type="InterPro" id="IPR001610">
    <property type="entry name" value="PAC"/>
</dbReference>
<dbReference type="InterPro" id="IPR013656">
    <property type="entry name" value="PAS_4"/>
</dbReference>
<feature type="coiled-coil region" evidence="13">
    <location>
        <begin position="141"/>
        <end position="239"/>
    </location>
</feature>
<dbReference type="CDD" id="cd00075">
    <property type="entry name" value="HATPase"/>
    <property type="match status" value="1"/>
</dbReference>
<dbReference type="SMART" id="SM00086">
    <property type="entry name" value="PAC"/>
    <property type="match status" value="3"/>
</dbReference>
<dbReference type="Pfam" id="PF08447">
    <property type="entry name" value="PAS_3"/>
    <property type="match status" value="1"/>
</dbReference>
<keyword evidence="9" id="KW-0067">ATP-binding</keyword>
<dbReference type="PANTHER" id="PTHR42878:SF7">
    <property type="entry name" value="SENSOR HISTIDINE KINASE GLRK"/>
    <property type="match status" value="1"/>
</dbReference>
<evidence type="ECO:0000256" key="4">
    <source>
        <dbReference type="ARBA" id="ARBA00022553"/>
    </source>
</evidence>
<keyword evidence="12" id="KW-0472">Membrane</keyword>
<dbReference type="InterPro" id="IPR036890">
    <property type="entry name" value="HATPase_C_sf"/>
</dbReference>
<evidence type="ECO:0000256" key="8">
    <source>
        <dbReference type="ARBA" id="ARBA00022777"/>
    </source>
</evidence>
<dbReference type="FunFam" id="3.30.565.10:FF:000006">
    <property type="entry name" value="Sensor histidine kinase WalK"/>
    <property type="match status" value="1"/>
</dbReference>
<name>A0A4R0NMC0_9SPHI</name>
<dbReference type="EC" id="2.7.13.3" evidence="3"/>
<keyword evidence="11" id="KW-0902">Two-component regulatory system</keyword>
<dbReference type="SMART" id="SM00388">
    <property type="entry name" value="HisKA"/>
    <property type="match status" value="1"/>
</dbReference>
<dbReference type="OrthoDB" id="9813151at2"/>
<comment type="subcellular location">
    <subcellularLocation>
        <location evidence="2">Membrane</location>
        <topology evidence="2">Multi-pass membrane protein</topology>
    </subcellularLocation>
</comment>